<evidence type="ECO:0000259" key="7">
    <source>
        <dbReference type="PROSITE" id="PS50950"/>
    </source>
</evidence>
<dbReference type="Pfam" id="PF05485">
    <property type="entry name" value="THAP"/>
    <property type="match status" value="1"/>
</dbReference>
<dbReference type="EMBL" id="JAZDUA010001064">
    <property type="protein sequence ID" value="KAK7788498.1"/>
    <property type="molecule type" value="Genomic_DNA"/>
</dbReference>
<feature type="domain" description="THAP-type" evidence="7">
    <location>
        <begin position="100"/>
        <end position="180"/>
    </location>
</feature>
<evidence type="ECO:0000313" key="10">
    <source>
        <dbReference type="Proteomes" id="UP001378592"/>
    </source>
</evidence>
<keyword evidence="1" id="KW-0479">Metal-binding</keyword>
<evidence type="ECO:0000256" key="2">
    <source>
        <dbReference type="ARBA" id="ARBA00022771"/>
    </source>
</evidence>
<dbReference type="SUPFAM" id="SSF57716">
    <property type="entry name" value="Glucocorticoid receptor-like (DNA-binding domain)"/>
    <property type="match status" value="1"/>
</dbReference>
<keyword evidence="3" id="KW-0862">Zinc</keyword>
<dbReference type="AlphaFoldDB" id="A0AAN9YVA0"/>
<accession>A0AAN9YVA0</accession>
<dbReference type="Proteomes" id="UP001378592">
    <property type="component" value="Unassembled WGS sequence"/>
</dbReference>
<dbReference type="InterPro" id="IPR026516">
    <property type="entry name" value="THAP1/10"/>
</dbReference>
<evidence type="ECO:0000256" key="1">
    <source>
        <dbReference type="ARBA" id="ARBA00022723"/>
    </source>
</evidence>
<evidence type="ECO:0000313" key="9">
    <source>
        <dbReference type="EMBL" id="KAK7788808.1"/>
    </source>
</evidence>
<dbReference type="SMART" id="SM00692">
    <property type="entry name" value="DM3"/>
    <property type="match status" value="1"/>
</dbReference>
<comment type="caution">
    <text evidence="8">The sequence shown here is derived from an EMBL/GenBank/DDBJ whole genome shotgun (WGS) entry which is preliminary data.</text>
</comment>
<reference evidence="8 10" key="1">
    <citation type="submission" date="2024-03" db="EMBL/GenBank/DDBJ databases">
        <title>The genome assembly and annotation of the cricket Gryllus longicercus Weissman &amp; Gray.</title>
        <authorList>
            <person name="Szrajer S."/>
            <person name="Gray D."/>
            <person name="Ylla G."/>
        </authorList>
    </citation>
    <scope>NUCLEOTIDE SEQUENCE [LARGE SCALE GENOMIC DNA]</scope>
    <source>
        <strain evidence="8">DAG 2021-001</strain>
        <tissue evidence="8">Whole body minus gut</tissue>
    </source>
</reference>
<dbReference type="Gene3D" id="6.20.210.20">
    <property type="entry name" value="THAP domain"/>
    <property type="match status" value="1"/>
</dbReference>
<dbReference type="PANTHER" id="PTHR46600:SF11">
    <property type="entry name" value="THAP DOMAIN-CONTAINING PROTEIN 10"/>
    <property type="match status" value="1"/>
</dbReference>
<keyword evidence="10" id="KW-1185">Reference proteome</keyword>
<keyword evidence="4 5" id="KW-0238">DNA-binding</keyword>
<dbReference type="PROSITE" id="PS50950">
    <property type="entry name" value="ZF_THAP"/>
    <property type="match status" value="1"/>
</dbReference>
<sequence>MNRTSFYAWVEKFKCGCKSVIDENYSDTDVFTEPSDDGTRHEVSPVSSPAGSPCIIELSHKDGCDSGGTVTVSASLESIGSLIQEHRRHTDEQLGEKYRKIGHCCVRGCTTSSKMPFHKLPRNNISRQKWLERIHREDLIGLPWDSVKNVRVCFEHFSESDYLEYTVNRKLKNGALPFLATQELDLSFSAN</sequence>
<proteinExistence type="predicted"/>
<evidence type="ECO:0000256" key="5">
    <source>
        <dbReference type="PROSITE-ProRule" id="PRU00309"/>
    </source>
</evidence>
<dbReference type="GO" id="GO:0008270">
    <property type="term" value="F:zinc ion binding"/>
    <property type="evidence" value="ECO:0007669"/>
    <property type="project" value="UniProtKB-KW"/>
</dbReference>
<evidence type="ECO:0000313" key="8">
    <source>
        <dbReference type="EMBL" id="KAK7788498.1"/>
    </source>
</evidence>
<evidence type="ECO:0000256" key="3">
    <source>
        <dbReference type="ARBA" id="ARBA00022833"/>
    </source>
</evidence>
<dbReference type="EMBL" id="JAZDUA010000916">
    <property type="protein sequence ID" value="KAK7788808.1"/>
    <property type="molecule type" value="Genomic_DNA"/>
</dbReference>
<organism evidence="8 10">
    <name type="scientific">Gryllus longicercus</name>
    <dbReference type="NCBI Taxonomy" id="2509291"/>
    <lineage>
        <taxon>Eukaryota</taxon>
        <taxon>Metazoa</taxon>
        <taxon>Ecdysozoa</taxon>
        <taxon>Arthropoda</taxon>
        <taxon>Hexapoda</taxon>
        <taxon>Insecta</taxon>
        <taxon>Pterygota</taxon>
        <taxon>Neoptera</taxon>
        <taxon>Polyneoptera</taxon>
        <taxon>Orthoptera</taxon>
        <taxon>Ensifera</taxon>
        <taxon>Gryllidea</taxon>
        <taxon>Grylloidea</taxon>
        <taxon>Gryllidae</taxon>
        <taxon>Gryllinae</taxon>
        <taxon>Gryllus</taxon>
    </lineage>
</organism>
<dbReference type="GO" id="GO:0043565">
    <property type="term" value="F:sequence-specific DNA binding"/>
    <property type="evidence" value="ECO:0007669"/>
    <property type="project" value="InterPro"/>
</dbReference>
<protein>
    <recommendedName>
        <fullName evidence="7">THAP-type domain-containing protein</fullName>
    </recommendedName>
</protein>
<dbReference type="InterPro" id="IPR038441">
    <property type="entry name" value="THAP_Znf_sf"/>
</dbReference>
<dbReference type="SMART" id="SM00980">
    <property type="entry name" value="THAP"/>
    <property type="match status" value="1"/>
</dbReference>
<evidence type="ECO:0000256" key="6">
    <source>
        <dbReference type="SAM" id="MobiDB-lite"/>
    </source>
</evidence>
<gene>
    <name evidence="9" type="ORF">R5R35_010482</name>
    <name evidence="8" type="ORF">R5R35_014170</name>
</gene>
<feature type="region of interest" description="Disordered" evidence="6">
    <location>
        <begin position="31"/>
        <end position="51"/>
    </location>
</feature>
<dbReference type="PANTHER" id="PTHR46600">
    <property type="entry name" value="THAP DOMAIN-CONTAINING"/>
    <property type="match status" value="1"/>
</dbReference>
<dbReference type="InterPro" id="IPR006612">
    <property type="entry name" value="THAP_Znf"/>
</dbReference>
<keyword evidence="2 5" id="KW-0863">Zinc-finger</keyword>
<name>A0AAN9YVA0_9ORTH</name>
<evidence type="ECO:0000256" key="4">
    <source>
        <dbReference type="ARBA" id="ARBA00023125"/>
    </source>
</evidence>